<evidence type="ECO:0000256" key="2">
    <source>
        <dbReference type="ARBA" id="ARBA00022574"/>
    </source>
</evidence>
<sequence length="630" mass="68843">MLFRSVVDRGVGRRSKALLSLICLTAVSLFSCLFSARDLQNILAAANEEGIVRLYNTESREYPLRKAWLAHENAVFDIAWMPGEPQLVTAAGDQMARLWDVKSGELLGSFKGHLCSLKSVAFAPEEKAVFSTGARDGNIMIWDMRCSKKDGFYRQVNQISGAHNKAETNPPSKTKKRRGGMRGMAPSVDSQQSVTVVLFRDQHTLISSGAVDGVIKMWDLRKNYTAHRHDPVPLQTFPYPGSCTRTRLGYSGLALDSMRANVMCNCTDDSIYMFNVCGIKTTPVAVFSGHQNSSFYVKSSVSPDDQFLASGSSDNHTYIWKISNPELPPMTLEGHSEEVTSVAWCPTDFTKIASCSDDHTVRIWRLHRENDEVQSSLGEANLVGHARPKILPSKSETTPAKPQRRVSHGGIASPQPAACAPIGAALPLSSSTTTPNRSQDSKTAAVRHRTPPTIKQWLSPSSRTSEQAGSPAHRVLSQSPQTSASSTPPTERRAKRRLETGDGSSSNCESTEQCDCVTELSPAAKRSRTLSGVCCPAQESPAETDCHTEDNNAASSRQTDKENCSPRGVNWLSVMSQKLRKGQRSPRSPKGPKSPSAAKKQESKTPASPVSIKLTAMKKISMYFTKRPLD</sequence>
<feature type="repeat" description="WD" evidence="6">
    <location>
        <begin position="68"/>
        <end position="109"/>
    </location>
</feature>
<dbReference type="Proteomes" id="UP000261580">
    <property type="component" value="Unassembled WGS sequence"/>
</dbReference>
<evidence type="ECO:0000256" key="6">
    <source>
        <dbReference type="PROSITE-ProRule" id="PRU00221"/>
    </source>
</evidence>
<dbReference type="InterPro" id="IPR019775">
    <property type="entry name" value="WD40_repeat_CS"/>
</dbReference>
<dbReference type="SMART" id="SM00320">
    <property type="entry name" value="WD40"/>
    <property type="match status" value="6"/>
</dbReference>
<dbReference type="PRINTS" id="PR00320">
    <property type="entry name" value="GPROTEINBRPT"/>
</dbReference>
<feature type="compositionally biased region" description="Polar residues" evidence="7">
    <location>
        <begin position="502"/>
        <end position="511"/>
    </location>
</feature>
<dbReference type="PROSITE" id="PS00678">
    <property type="entry name" value="WD_REPEATS_1"/>
    <property type="match status" value="2"/>
</dbReference>
<feature type="repeat" description="WD" evidence="6">
    <location>
        <begin position="332"/>
        <end position="374"/>
    </location>
</feature>
<comment type="pathway">
    <text evidence="1">Protein modification; protein ubiquitination.</text>
</comment>
<dbReference type="GO" id="GO:0007095">
    <property type="term" value="P:mitotic G2 DNA damage checkpoint signaling"/>
    <property type="evidence" value="ECO:0007669"/>
    <property type="project" value="TreeGrafter"/>
</dbReference>
<dbReference type="PROSITE" id="PS51257">
    <property type="entry name" value="PROKAR_LIPOPROTEIN"/>
    <property type="match status" value="1"/>
</dbReference>
<name>A0A3Q4I117_NEOBR</name>
<evidence type="ECO:0000256" key="4">
    <source>
        <dbReference type="ARBA" id="ARBA00022786"/>
    </source>
</evidence>
<evidence type="ECO:0000256" key="3">
    <source>
        <dbReference type="ARBA" id="ARBA00022737"/>
    </source>
</evidence>
<dbReference type="GeneTree" id="ENSGT00530000064210"/>
<accession>A0A3Q4I117</accession>
<comment type="similarity">
    <text evidence="5">Belongs to the WD repeat cdt2 family.</text>
</comment>
<feature type="compositionally biased region" description="Polar residues" evidence="7">
    <location>
        <begin position="159"/>
        <end position="172"/>
    </location>
</feature>
<keyword evidence="2 6" id="KW-0853">WD repeat</keyword>
<dbReference type="PANTHER" id="PTHR22852">
    <property type="entry name" value="LETHAL 2 DENTICLELESS PROTEIN RETINOIC ACID-REGULATED NUCLEAR MATRIX-ASSOCIATED PROTEIN"/>
    <property type="match status" value="1"/>
</dbReference>
<dbReference type="PANTHER" id="PTHR22852:SF0">
    <property type="entry name" value="DENTICLELESS PROTEIN HOMOLOG"/>
    <property type="match status" value="1"/>
</dbReference>
<dbReference type="SUPFAM" id="SSF50978">
    <property type="entry name" value="WD40 repeat-like"/>
    <property type="match status" value="1"/>
</dbReference>
<keyword evidence="9" id="KW-1185">Reference proteome</keyword>
<dbReference type="GO" id="GO:0030674">
    <property type="term" value="F:protein-macromolecule adaptor activity"/>
    <property type="evidence" value="ECO:0007669"/>
    <property type="project" value="TreeGrafter"/>
</dbReference>
<dbReference type="Ensembl" id="ENSNBRT00000029102.1">
    <property type="protein sequence ID" value="ENSNBRP00000028361.1"/>
    <property type="gene ID" value="ENSNBRG00000021541.1"/>
</dbReference>
<keyword evidence="4" id="KW-0833">Ubl conjugation pathway</keyword>
<evidence type="ECO:0000256" key="1">
    <source>
        <dbReference type="ARBA" id="ARBA00004906"/>
    </source>
</evidence>
<reference evidence="8" key="2">
    <citation type="submission" date="2025-09" db="UniProtKB">
        <authorList>
            <consortium name="Ensembl"/>
        </authorList>
    </citation>
    <scope>IDENTIFICATION</scope>
</reference>
<dbReference type="Pfam" id="PF00400">
    <property type="entry name" value="WD40"/>
    <property type="match status" value="5"/>
</dbReference>
<keyword evidence="3" id="KW-0677">Repeat</keyword>
<reference evidence="8" key="1">
    <citation type="submission" date="2025-08" db="UniProtKB">
        <authorList>
            <consortium name="Ensembl"/>
        </authorList>
    </citation>
    <scope>IDENTIFICATION</scope>
</reference>
<evidence type="ECO:0000313" key="8">
    <source>
        <dbReference type="Ensembl" id="ENSNBRP00000028361.1"/>
    </source>
</evidence>
<feature type="region of interest" description="Disordered" evidence="7">
    <location>
        <begin position="377"/>
        <end position="511"/>
    </location>
</feature>
<dbReference type="InterPro" id="IPR020472">
    <property type="entry name" value="WD40_PAC1"/>
</dbReference>
<protein>
    <submittedName>
        <fullName evidence="8">Denticleless E3 ubiquitin protein ligase homolog (Drosophila)</fullName>
    </submittedName>
</protein>
<organism evidence="8 9">
    <name type="scientific">Neolamprologus brichardi</name>
    <name type="common">Fairy cichlid</name>
    <name type="synonym">Lamprologus brichardi</name>
    <dbReference type="NCBI Taxonomy" id="32507"/>
    <lineage>
        <taxon>Eukaryota</taxon>
        <taxon>Metazoa</taxon>
        <taxon>Chordata</taxon>
        <taxon>Craniata</taxon>
        <taxon>Vertebrata</taxon>
        <taxon>Euteleostomi</taxon>
        <taxon>Actinopterygii</taxon>
        <taxon>Neopterygii</taxon>
        <taxon>Teleostei</taxon>
        <taxon>Neoteleostei</taxon>
        <taxon>Acanthomorphata</taxon>
        <taxon>Ovalentaria</taxon>
        <taxon>Cichlomorphae</taxon>
        <taxon>Cichliformes</taxon>
        <taxon>Cichlidae</taxon>
        <taxon>African cichlids</taxon>
        <taxon>Pseudocrenilabrinae</taxon>
        <taxon>Lamprologini</taxon>
        <taxon>Neolamprologus</taxon>
    </lineage>
</organism>
<dbReference type="InterPro" id="IPR015943">
    <property type="entry name" value="WD40/YVTN_repeat-like_dom_sf"/>
</dbReference>
<dbReference type="PROSITE" id="PS50294">
    <property type="entry name" value="WD_REPEATS_REGION"/>
    <property type="match status" value="3"/>
</dbReference>
<feature type="compositionally biased region" description="Low complexity" evidence="7">
    <location>
        <begin position="585"/>
        <end position="598"/>
    </location>
</feature>
<dbReference type="CDD" id="cd00200">
    <property type="entry name" value="WD40"/>
    <property type="match status" value="1"/>
</dbReference>
<feature type="repeat" description="WD" evidence="6">
    <location>
        <begin position="110"/>
        <end position="145"/>
    </location>
</feature>
<feature type="compositionally biased region" description="Polar residues" evidence="7">
    <location>
        <begin position="456"/>
        <end position="468"/>
    </location>
</feature>
<dbReference type="InterPro" id="IPR051865">
    <property type="entry name" value="WD-repeat_CDT2_adapter"/>
</dbReference>
<feature type="region of interest" description="Disordered" evidence="7">
    <location>
        <begin position="159"/>
        <end position="186"/>
    </location>
</feature>
<proteinExistence type="inferred from homology"/>
<dbReference type="InterPro" id="IPR001680">
    <property type="entry name" value="WD40_rpt"/>
</dbReference>
<dbReference type="Bgee" id="ENSNBRG00000021541">
    <property type="expression patterns" value="Expressed in testis"/>
</dbReference>
<feature type="repeat" description="WD" evidence="6">
    <location>
        <begin position="187"/>
        <end position="228"/>
    </location>
</feature>
<evidence type="ECO:0000256" key="5">
    <source>
        <dbReference type="ARBA" id="ARBA00038344"/>
    </source>
</evidence>
<dbReference type="InterPro" id="IPR036322">
    <property type="entry name" value="WD40_repeat_dom_sf"/>
</dbReference>
<feature type="region of interest" description="Disordered" evidence="7">
    <location>
        <begin position="535"/>
        <end position="611"/>
    </location>
</feature>
<dbReference type="Gene3D" id="2.130.10.10">
    <property type="entry name" value="YVTN repeat-like/Quinoprotein amine dehydrogenase"/>
    <property type="match status" value="2"/>
</dbReference>
<evidence type="ECO:0000313" key="9">
    <source>
        <dbReference type="Proteomes" id="UP000261580"/>
    </source>
</evidence>
<dbReference type="PROSITE" id="PS50082">
    <property type="entry name" value="WD_REPEATS_2"/>
    <property type="match status" value="5"/>
</dbReference>
<dbReference type="GO" id="GO:0043161">
    <property type="term" value="P:proteasome-mediated ubiquitin-dependent protein catabolic process"/>
    <property type="evidence" value="ECO:0007669"/>
    <property type="project" value="TreeGrafter"/>
</dbReference>
<dbReference type="AlphaFoldDB" id="A0A3Q4I117"/>
<feature type="repeat" description="WD" evidence="6">
    <location>
        <begin position="300"/>
        <end position="330"/>
    </location>
</feature>
<evidence type="ECO:0000256" key="7">
    <source>
        <dbReference type="SAM" id="MobiDB-lite"/>
    </source>
</evidence>
<feature type="compositionally biased region" description="Low complexity" evidence="7">
    <location>
        <begin position="477"/>
        <end position="489"/>
    </location>
</feature>
<dbReference type="GO" id="GO:0005634">
    <property type="term" value="C:nucleus"/>
    <property type="evidence" value="ECO:0007669"/>
    <property type="project" value="TreeGrafter"/>
</dbReference>
<feature type="compositionally biased region" description="Polar residues" evidence="7">
    <location>
        <begin position="428"/>
        <end position="442"/>
    </location>
</feature>